<gene>
    <name evidence="2" type="ORF">CCAX7_47460</name>
</gene>
<sequence length="181" mass="20643">MTPTLNTQRLILRPLRESDAPRIQELFPHWEVVQYMAAVIPWPYPDNGAQVYMEHALAKNAAGERYSWALTLKAAGDDRLIGVIELMPPNPEDSRGFWIGQPYWKQGYMTEAVAAVNDFAFDVLEMPYLRLNNAEANIGSHRLKEKSGATITKITDDVPFVSGKLRQIGWTLTQEQWRANR</sequence>
<dbReference type="InterPro" id="IPR051531">
    <property type="entry name" value="N-acetyltransferase"/>
</dbReference>
<dbReference type="KEGG" id="ccot:CCAX7_47460"/>
<dbReference type="GO" id="GO:0016747">
    <property type="term" value="F:acyltransferase activity, transferring groups other than amino-acyl groups"/>
    <property type="evidence" value="ECO:0007669"/>
    <property type="project" value="InterPro"/>
</dbReference>
<evidence type="ECO:0000259" key="1">
    <source>
        <dbReference type="PROSITE" id="PS51186"/>
    </source>
</evidence>
<dbReference type="InterPro" id="IPR000182">
    <property type="entry name" value="GNAT_dom"/>
</dbReference>
<dbReference type="PROSITE" id="PS51186">
    <property type="entry name" value="GNAT"/>
    <property type="match status" value="1"/>
</dbReference>
<feature type="domain" description="N-acetyltransferase" evidence="1">
    <location>
        <begin position="10"/>
        <end position="175"/>
    </location>
</feature>
<keyword evidence="3" id="KW-1185">Reference proteome</keyword>
<dbReference type="PANTHER" id="PTHR43792">
    <property type="entry name" value="GNAT FAMILY, PUTATIVE (AFU_ORTHOLOGUE AFUA_3G00765)-RELATED-RELATED"/>
    <property type="match status" value="1"/>
</dbReference>
<organism evidence="2 3">
    <name type="scientific">Capsulimonas corticalis</name>
    <dbReference type="NCBI Taxonomy" id="2219043"/>
    <lineage>
        <taxon>Bacteria</taxon>
        <taxon>Bacillati</taxon>
        <taxon>Armatimonadota</taxon>
        <taxon>Armatimonadia</taxon>
        <taxon>Capsulimonadales</taxon>
        <taxon>Capsulimonadaceae</taxon>
        <taxon>Capsulimonas</taxon>
    </lineage>
</organism>
<dbReference type="InterPro" id="IPR016181">
    <property type="entry name" value="Acyl_CoA_acyltransferase"/>
</dbReference>
<accession>A0A402CQC9</accession>
<dbReference type="RefSeq" id="WP_165863928.1">
    <property type="nucleotide sequence ID" value="NZ_AP025739.1"/>
</dbReference>
<proteinExistence type="predicted"/>
<dbReference type="Gene3D" id="3.40.630.30">
    <property type="match status" value="1"/>
</dbReference>
<reference evidence="2 3" key="1">
    <citation type="journal article" date="2019" name="Int. J. Syst. Evol. Microbiol.">
        <title>Capsulimonas corticalis gen. nov., sp. nov., an aerobic capsulated bacterium, of a novel bacterial order, Capsulimonadales ord. nov., of the class Armatimonadia of the phylum Armatimonadetes.</title>
        <authorList>
            <person name="Li J."/>
            <person name="Kudo C."/>
            <person name="Tonouchi A."/>
        </authorList>
    </citation>
    <scope>NUCLEOTIDE SEQUENCE [LARGE SCALE GENOMIC DNA]</scope>
    <source>
        <strain evidence="2 3">AX-7</strain>
    </source>
</reference>
<name>A0A402CQC9_9BACT</name>
<dbReference type="AlphaFoldDB" id="A0A402CQC9"/>
<dbReference type="EMBL" id="AP025739">
    <property type="protein sequence ID" value="BDI32695.1"/>
    <property type="molecule type" value="Genomic_DNA"/>
</dbReference>
<dbReference type="Proteomes" id="UP000287394">
    <property type="component" value="Chromosome"/>
</dbReference>
<dbReference type="SUPFAM" id="SSF55729">
    <property type="entry name" value="Acyl-CoA N-acyltransferases (Nat)"/>
    <property type="match status" value="1"/>
</dbReference>
<protein>
    <recommendedName>
        <fullName evidence="1">N-acetyltransferase domain-containing protein</fullName>
    </recommendedName>
</protein>
<evidence type="ECO:0000313" key="2">
    <source>
        <dbReference type="EMBL" id="BDI32695.1"/>
    </source>
</evidence>
<dbReference type="Pfam" id="PF13302">
    <property type="entry name" value="Acetyltransf_3"/>
    <property type="match status" value="1"/>
</dbReference>
<evidence type="ECO:0000313" key="3">
    <source>
        <dbReference type="Proteomes" id="UP000287394"/>
    </source>
</evidence>